<dbReference type="EMBL" id="SWKV01000065">
    <property type="protein sequence ID" value="KAF3034702.1"/>
    <property type="molecule type" value="Genomic_DNA"/>
</dbReference>
<evidence type="ECO:0000256" key="1">
    <source>
        <dbReference type="SAM" id="MobiDB-lite"/>
    </source>
</evidence>
<accession>A0A9P4WK99</accession>
<sequence length="110" mass="12244">MAPPRTAKQPGSTATQTISRQGRNARSQVAEDIDEDTHADDPEDVEDEAEDDDIESSQGTAVQNMIIGGLSNQKKRHVVNKKQVKEKYSRARIEVQNDIAALFEEHEEQA</sequence>
<evidence type="ECO:0000313" key="2">
    <source>
        <dbReference type="EMBL" id="KAF3034702.1"/>
    </source>
</evidence>
<dbReference type="Proteomes" id="UP000758155">
    <property type="component" value="Unassembled WGS sequence"/>
</dbReference>
<reference evidence="2" key="1">
    <citation type="submission" date="2019-04" db="EMBL/GenBank/DDBJ databases">
        <title>Sequencing of skin fungus with MAO and IRED activity.</title>
        <authorList>
            <person name="Marsaioli A.J."/>
            <person name="Bonatto J.M.C."/>
            <person name="Reis Junior O."/>
        </authorList>
    </citation>
    <scope>NUCLEOTIDE SEQUENCE</scope>
    <source>
        <strain evidence="2">28M1</strain>
    </source>
</reference>
<keyword evidence="3" id="KW-1185">Reference proteome</keyword>
<feature type="compositionally biased region" description="Polar residues" evidence="1">
    <location>
        <begin position="9"/>
        <end position="27"/>
    </location>
</feature>
<proteinExistence type="predicted"/>
<organism evidence="2 3">
    <name type="scientific">Didymella heteroderae</name>
    <dbReference type="NCBI Taxonomy" id="1769908"/>
    <lineage>
        <taxon>Eukaryota</taxon>
        <taxon>Fungi</taxon>
        <taxon>Dikarya</taxon>
        <taxon>Ascomycota</taxon>
        <taxon>Pezizomycotina</taxon>
        <taxon>Dothideomycetes</taxon>
        <taxon>Pleosporomycetidae</taxon>
        <taxon>Pleosporales</taxon>
        <taxon>Pleosporineae</taxon>
        <taxon>Didymellaceae</taxon>
        <taxon>Didymella</taxon>
    </lineage>
</organism>
<feature type="compositionally biased region" description="Acidic residues" evidence="1">
    <location>
        <begin position="31"/>
        <end position="55"/>
    </location>
</feature>
<evidence type="ECO:0000313" key="3">
    <source>
        <dbReference type="Proteomes" id="UP000758155"/>
    </source>
</evidence>
<comment type="caution">
    <text evidence="2">The sequence shown here is derived from an EMBL/GenBank/DDBJ whole genome shotgun (WGS) entry which is preliminary data.</text>
</comment>
<protein>
    <submittedName>
        <fullName evidence="2">Uncharacterized protein</fullName>
    </submittedName>
</protein>
<dbReference type="OrthoDB" id="3747906at2759"/>
<dbReference type="AlphaFoldDB" id="A0A9P4WK99"/>
<name>A0A9P4WK99_9PLEO</name>
<feature type="region of interest" description="Disordered" evidence="1">
    <location>
        <begin position="1"/>
        <end position="61"/>
    </location>
</feature>
<gene>
    <name evidence="2" type="ORF">E8E12_005630</name>
</gene>